<proteinExistence type="predicted"/>
<feature type="coiled-coil region" evidence="1">
    <location>
        <begin position="193"/>
        <end position="277"/>
    </location>
</feature>
<feature type="region of interest" description="Disordered" evidence="2">
    <location>
        <begin position="315"/>
        <end position="381"/>
    </location>
</feature>
<gene>
    <name evidence="3" type="ORF">FOL47_005617</name>
</gene>
<feature type="compositionally biased region" description="Basic and acidic residues" evidence="2">
    <location>
        <begin position="315"/>
        <end position="325"/>
    </location>
</feature>
<evidence type="ECO:0000256" key="1">
    <source>
        <dbReference type="SAM" id="Coils"/>
    </source>
</evidence>
<feature type="compositionally biased region" description="Polar residues" evidence="2">
    <location>
        <begin position="356"/>
        <end position="371"/>
    </location>
</feature>
<organism evidence="3 4">
    <name type="scientific">Perkinsus chesapeaki</name>
    <name type="common">Clam parasite</name>
    <name type="synonym">Perkinsus andrewsi</name>
    <dbReference type="NCBI Taxonomy" id="330153"/>
    <lineage>
        <taxon>Eukaryota</taxon>
        <taxon>Sar</taxon>
        <taxon>Alveolata</taxon>
        <taxon>Perkinsozoa</taxon>
        <taxon>Perkinsea</taxon>
        <taxon>Perkinsida</taxon>
        <taxon>Perkinsidae</taxon>
        <taxon>Perkinsus</taxon>
    </lineage>
</organism>
<reference evidence="3 4" key="1">
    <citation type="submission" date="2020-04" db="EMBL/GenBank/DDBJ databases">
        <title>Perkinsus chesapeaki whole genome sequence.</title>
        <authorList>
            <person name="Bogema D.R."/>
        </authorList>
    </citation>
    <scope>NUCLEOTIDE SEQUENCE [LARGE SCALE GENOMIC DNA]</scope>
    <source>
        <strain evidence="3">ATCC PRA-425</strain>
    </source>
</reference>
<feature type="compositionally biased region" description="Basic residues" evidence="2">
    <location>
        <begin position="343"/>
        <end position="355"/>
    </location>
</feature>
<protein>
    <submittedName>
        <fullName evidence="3">Uncharacterized protein</fullName>
    </submittedName>
</protein>
<feature type="coiled-coil region" evidence="1">
    <location>
        <begin position="51"/>
        <end position="81"/>
    </location>
</feature>
<dbReference type="AlphaFoldDB" id="A0A7J6MYX1"/>
<comment type="caution">
    <text evidence="3">The sequence shown here is derived from an EMBL/GenBank/DDBJ whole genome shotgun (WGS) entry which is preliminary data.</text>
</comment>
<keyword evidence="4" id="KW-1185">Reference proteome</keyword>
<sequence length="403" mass="46096">MNCGTSRADGSSLSAVNRTQASIQHHSAWAERIGLLEDQLEEALSSFRRDKVKLMGENIELQRNLKELLREQERLRRLRHDLPVCCDTALPGDVVRGKNLETHEVSQDCRAKLEKCYAELHELSRQLSHLAPEQSAVPESGAIPAAVSDRNFDLPIDCARLQSATAELESEVSNLSLLKHRSDMKEKKSQQQASHLALENELLMKKVMQLEQDIRDRDQKIRTLLNTEEPPNEEYWPLGDEDTTTLHKHINGLERRVETLERENERLEKLLAENGITSFDASSASFREVDPMTLHDRYKRCLRYTEHLQRLLGAKRDEMQAERSPCKSTGRLGRHTQSTVLPTKRRPNTMRKKRTSSSNSRMTKGSTMSYSEEQRLRRASSATFRAAVLSSSKREALPHPPFK</sequence>
<dbReference type="Proteomes" id="UP000591131">
    <property type="component" value="Unassembled WGS sequence"/>
</dbReference>
<accession>A0A7J6MYX1</accession>
<name>A0A7J6MYX1_PERCH</name>
<evidence type="ECO:0000313" key="3">
    <source>
        <dbReference type="EMBL" id="KAF4676666.1"/>
    </source>
</evidence>
<dbReference type="EMBL" id="JAAPAO010000031">
    <property type="protein sequence ID" value="KAF4676666.1"/>
    <property type="molecule type" value="Genomic_DNA"/>
</dbReference>
<evidence type="ECO:0000256" key="2">
    <source>
        <dbReference type="SAM" id="MobiDB-lite"/>
    </source>
</evidence>
<evidence type="ECO:0000313" key="4">
    <source>
        <dbReference type="Proteomes" id="UP000591131"/>
    </source>
</evidence>
<keyword evidence="1" id="KW-0175">Coiled coil</keyword>